<evidence type="ECO:0000313" key="3">
    <source>
        <dbReference type="EMBL" id="CAB4543841.1"/>
    </source>
</evidence>
<reference evidence="3" key="1">
    <citation type="submission" date="2020-05" db="EMBL/GenBank/DDBJ databases">
        <authorList>
            <person name="Chiriac C."/>
            <person name="Salcher M."/>
            <person name="Ghai R."/>
            <person name="Kavagutti S V."/>
        </authorList>
    </citation>
    <scope>NUCLEOTIDE SEQUENCE</scope>
</reference>
<dbReference type="GO" id="GO:0009295">
    <property type="term" value="C:nucleoid"/>
    <property type="evidence" value="ECO:0007669"/>
    <property type="project" value="TreeGrafter"/>
</dbReference>
<dbReference type="PANTHER" id="PTHR10302:SF27">
    <property type="entry name" value="SINGLE-STRANDED DNA-BINDING PROTEIN"/>
    <property type="match status" value="1"/>
</dbReference>
<dbReference type="SUPFAM" id="SSF50249">
    <property type="entry name" value="Nucleic acid-binding proteins"/>
    <property type="match status" value="1"/>
</dbReference>
<dbReference type="Pfam" id="PF00436">
    <property type="entry name" value="SSB"/>
    <property type="match status" value="1"/>
</dbReference>
<accession>A0A6J6BXD2</accession>
<proteinExistence type="inferred from homology"/>
<evidence type="ECO:0000256" key="2">
    <source>
        <dbReference type="SAM" id="MobiDB-lite"/>
    </source>
</evidence>
<dbReference type="CDD" id="cd04496">
    <property type="entry name" value="SSB_OBF"/>
    <property type="match status" value="1"/>
</dbReference>
<dbReference type="Gene3D" id="2.40.50.140">
    <property type="entry name" value="Nucleic acid-binding proteins"/>
    <property type="match status" value="1"/>
</dbReference>
<dbReference type="InterPro" id="IPR000424">
    <property type="entry name" value="Primosome_PriB/ssb"/>
</dbReference>
<dbReference type="EMBL" id="CAFBRX010000278">
    <property type="protein sequence ID" value="CAB5138592.1"/>
    <property type="molecule type" value="Genomic_DNA"/>
</dbReference>
<dbReference type="PROSITE" id="PS50935">
    <property type="entry name" value="SSB"/>
    <property type="match status" value="1"/>
</dbReference>
<dbReference type="GO" id="GO:0003697">
    <property type="term" value="F:single-stranded DNA binding"/>
    <property type="evidence" value="ECO:0007669"/>
    <property type="project" value="InterPro"/>
</dbReference>
<sequence>MTSNNITVVGNLTRDPELRYTQSGKATCTVGIAVNRRYQLNGEWQEATTFMNVVAWDQLAENIAASLTKGTRVLVSGRLDVREYEAKEGGKRTSVDIVADEVGPTLRWATVSVERTPPKGGGDGGSAPRQAPRGASSAPASNAGNDSQYGDEEPF</sequence>
<organism evidence="3">
    <name type="scientific">freshwater metagenome</name>
    <dbReference type="NCBI Taxonomy" id="449393"/>
    <lineage>
        <taxon>unclassified sequences</taxon>
        <taxon>metagenomes</taxon>
        <taxon>ecological metagenomes</taxon>
    </lineage>
</organism>
<dbReference type="HAMAP" id="MF_00984">
    <property type="entry name" value="SSB"/>
    <property type="match status" value="1"/>
</dbReference>
<evidence type="ECO:0000256" key="1">
    <source>
        <dbReference type="ARBA" id="ARBA00023125"/>
    </source>
</evidence>
<dbReference type="AlphaFoldDB" id="A0A6J6BXD2"/>
<dbReference type="PIRSF" id="PIRSF002070">
    <property type="entry name" value="SSB"/>
    <property type="match status" value="1"/>
</dbReference>
<keyword evidence="1" id="KW-0238">DNA-binding</keyword>
<dbReference type="InterPro" id="IPR011344">
    <property type="entry name" value="ssDNA-bd"/>
</dbReference>
<evidence type="ECO:0000313" key="4">
    <source>
        <dbReference type="EMBL" id="CAB5051809.1"/>
    </source>
</evidence>
<dbReference type="GO" id="GO:0006260">
    <property type="term" value="P:DNA replication"/>
    <property type="evidence" value="ECO:0007669"/>
    <property type="project" value="InterPro"/>
</dbReference>
<dbReference type="EMBL" id="CAEZSL010000076">
    <property type="protein sequence ID" value="CAB4543841.1"/>
    <property type="molecule type" value="Genomic_DNA"/>
</dbReference>
<gene>
    <name evidence="3" type="ORF">UFOPK1421_00814</name>
    <name evidence="4" type="ORF">UFOPK4275_00931</name>
    <name evidence="5" type="ORF">UFOPK4422_01772</name>
</gene>
<name>A0A6J6BXD2_9ZZZZ</name>
<protein>
    <submittedName>
        <fullName evidence="3">Unannotated protein</fullName>
    </submittedName>
</protein>
<evidence type="ECO:0000313" key="5">
    <source>
        <dbReference type="EMBL" id="CAB5138592.1"/>
    </source>
</evidence>
<feature type="compositionally biased region" description="Low complexity" evidence="2">
    <location>
        <begin position="126"/>
        <end position="145"/>
    </location>
</feature>
<dbReference type="PANTHER" id="PTHR10302">
    <property type="entry name" value="SINGLE-STRANDED DNA-BINDING PROTEIN"/>
    <property type="match status" value="1"/>
</dbReference>
<feature type="region of interest" description="Disordered" evidence="2">
    <location>
        <begin position="112"/>
        <end position="155"/>
    </location>
</feature>
<dbReference type="NCBIfam" id="TIGR00621">
    <property type="entry name" value="ssb"/>
    <property type="match status" value="1"/>
</dbReference>
<dbReference type="EMBL" id="CAFBQJ010000169">
    <property type="protein sequence ID" value="CAB5051809.1"/>
    <property type="molecule type" value="Genomic_DNA"/>
</dbReference>
<dbReference type="InterPro" id="IPR012340">
    <property type="entry name" value="NA-bd_OB-fold"/>
</dbReference>